<organism evidence="8 9">
    <name type="scientific">Oncorhynchus kisutch</name>
    <name type="common">Coho salmon</name>
    <name type="synonym">Salmo kisutch</name>
    <dbReference type="NCBI Taxonomy" id="8019"/>
    <lineage>
        <taxon>Eukaryota</taxon>
        <taxon>Metazoa</taxon>
        <taxon>Chordata</taxon>
        <taxon>Craniata</taxon>
        <taxon>Vertebrata</taxon>
        <taxon>Euteleostomi</taxon>
        <taxon>Actinopterygii</taxon>
        <taxon>Neopterygii</taxon>
        <taxon>Teleostei</taxon>
        <taxon>Protacanthopterygii</taxon>
        <taxon>Salmoniformes</taxon>
        <taxon>Salmonidae</taxon>
        <taxon>Salmoninae</taxon>
        <taxon>Oncorhynchus</taxon>
    </lineage>
</organism>
<accession>A0A8C7MTE9</accession>
<dbReference type="Pfam" id="PF12584">
    <property type="entry name" value="TRAPPC10"/>
    <property type="match status" value="1"/>
</dbReference>
<dbReference type="GeneTree" id="ENSGT00390000003873"/>
<dbReference type="GO" id="GO:1990071">
    <property type="term" value="C:TRAPPII protein complex"/>
    <property type="evidence" value="ECO:0007669"/>
    <property type="project" value="InterPro"/>
</dbReference>
<feature type="domain" description="TRAPPC10 Ig-like" evidence="7">
    <location>
        <begin position="782"/>
        <end position="923"/>
    </location>
</feature>
<evidence type="ECO:0000259" key="6">
    <source>
        <dbReference type="Pfam" id="PF23036"/>
    </source>
</evidence>
<dbReference type="InterPro" id="IPR045126">
    <property type="entry name" value="TRAPPC10/Trs130"/>
</dbReference>
<dbReference type="PANTHER" id="PTHR13251">
    <property type="entry name" value="EPILEPSY HOLOPROSENCEPHALY CANDIDATE 1/TMEM1"/>
    <property type="match status" value="1"/>
</dbReference>
<comment type="subcellular location">
    <subcellularLocation>
        <location evidence="1">Golgi apparatus</location>
    </subcellularLocation>
</comment>
<feature type="region of interest" description="Disordered" evidence="4">
    <location>
        <begin position="1133"/>
        <end position="1159"/>
    </location>
</feature>
<evidence type="ECO:0000313" key="8">
    <source>
        <dbReference type="Ensembl" id="ENSOKIP00005077081.1"/>
    </source>
</evidence>
<dbReference type="Proteomes" id="UP000694557">
    <property type="component" value="Unassembled WGS sequence"/>
</dbReference>
<dbReference type="Pfam" id="PF23604">
    <property type="entry name" value="Ig_TRAPPC10"/>
    <property type="match status" value="1"/>
</dbReference>
<reference evidence="8" key="1">
    <citation type="submission" date="2025-08" db="UniProtKB">
        <authorList>
            <consortium name="Ensembl"/>
        </authorList>
    </citation>
    <scope>IDENTIFICATION</scope>
</reference>
<evidence type="ECO:0000256" key="1">
    <source>
        <dbReference type="ARBA" id="ARBA00004555"/>
    </source>
</evidence>
<gene>
    <name evidence="8" type="primary">TRAPPC10</name>
    <name evidence="8" type="synonym">LOC109906675</name>
</gene>
<keyword evidence="3" id="KW-0333">Golgi apparatus</keyword>
<dbReference type="AlphaFoldDB" id="A0A8C7MTE9"/>
<feature type="domain" description="TRAPPC10/Trs130 C-terminal" evidence="5">
    <location>
        <begin position="958"/>
        <end position="1183"/>
    </location>
</feature>
<dbReference type="InterPro" id="IPR056917">
    <property type="entry name" value="Ig_TRAPPC10"/>
</dbReference>
<dbReference type="InterPro" id="IPR022233">
    <property type="entry name" value="TRAPPC10/Trs130_C"/>
</dbReference>
<feature type="domain" description="TRAPPC10/Trs130 N-terminal" evidence="6">
    <location>
        <begin position="2"/>
        <end position="313"/>
    </location>
</feature>
<evidence type="ECO:0000256" key="4">
    <source>
        <dbReference type="SAM" id="MobiDB-lite"/>
    </source>
</evidence>
<dbReference type="PANTHER" id="PTHR13251:SF3">
    <property type="entry name" value="TRAFFICKING PROTEIN PARTICLE COMPLEX SUBUNIT 10"/>
    <property type="match status" value="1"/>
</dbReference>
<proteinExistence type="predicted"/>
<evidence type="ECO:0000259" key="7">
    <source>
        <dbReference type="Pfam" id="PF23604"/>
    </source>
</evidence>
<evidence type="ECO:0000256" key="3">
    <source>
        <dbReference type="ARBA" id="ARBA00023034"/>
    </source>
</evidence>
<evidence type="ECO:0000259" key="5">
    <source>
        <dbReference type="Pfam" id="PF12584"/>
    </source>
</evidence>
<dbReference type="Ensembl" id="ENSOKIT00005082143.1">
    <property type="protein sequence ID" value="ENSOKIP00005077081.1"/>
    <property type="gene ID" value="ENSOKIG00005032949.1"/>
</dbReference>
<sequence length="1196" mass="133624">MENKPIVTCAGDQSLFTSLYTSLAQQLPKEPMEWRRSYGRAPKMIHLEANFVQFKEELLPKDGNRALLTFPFLHIYWTDCCDTEMYKVSVKDGMLRWQSTLRLHGSVDWLIVVVESEAKKKNKTNILPRTSIVDKIRNDFCNKQSDRCVVLSDPLKESSRSQDSWNSFLTKLRTLLLMSFTKNLGRFEDDMRTLREKRTEPGWSFCDYFMVQEELAFVFEMLQQFEDALVQYDELDALFTQYVLNFGAGDGANWLGSFCATVKRWSGLLLRRPIDMEKRELIQRGEASLLDLRSYLFSRQCTLLIFLQRPWEVTQRALELLHNCVQELRLLEVSVVQGALDCWVFLSCLEVLHRIEGCCDRAQLEANCSHTVGLWTYATEKLKSLGYLCGLVAEKGPTSEDLNRTVDLLAGLGEERPETVNSLQSPYKKLNEALSSVEAFEKHYLELSHAAMEMYRAIGRMRSSRLIGKSLAEFYMKKGDPERAEGFLDDSLRSYVAEGWSLQVTHTRKQMAECQKLLQQTEDYLQTSALLAGDANLTEEERKHFYQVILTFASQAPTVALSMAAFAQLRQMQFSPPGAVVHVGAALQLELRVRCLMPVAVQVEQLAATLHFSLEQGGARGRAGGTQRRTGQGPQGQGDGVVLFPQGSPLAGAGMGASLPPALELYEMQDRSPSDSSLNSTGVVCKNMHLLLRRHDSSASLDTPTAGALPAAVAVDDGAQMLRARDITLQPGDNSILFTAPTGEPGSYTLRQLCGSVGRVQFVQSHIYPVVQYEVYSQEPQLTIEPLSDNLLAGIPQKVKFTIATGHYSVKKGDALQLSNTDSMPILHSSCCSRALSVQSSEKVTSISLPPTPPYHTLEFQLEVLCHIPPTPFKPDIERLTNGEVRHRPKNHSQADSGMIHIDQKVSIDCPWSIYSTLISLTFYVPFKAKHSILSTVCSQQSVFCLWEMRWVKHLPLCLQCAFSASFAPVSASDAHTAFKPYRYEFQLDRTLYSLKAEILPSSGDQHCRTGALCGLEVSITRQAEPSETEGEEEESTEIEGLRTTKLMYEVVDNSSNWAVCGKSSGVVSMPVAASATHRVQMEVMPLFAGHLPFPDIKVFKYLPHSAVPAIQPDTDSCLENDTMSLLDKGLDDQGDTASIRSRGSIHSVGSGEQQRGLPMPRLEPFSPGQVFYWSQGRQVLVLPVTDDHVMEVNVT</sequence>
<dbReference type="GO" id="GO:0006891">
    <property type="term" value="P:intra-Golgi vesicle-mediated transport"/>
    <property type="evidence" value="ECO:0007669"/>
    <property type="project" value="TreeGrafter"/>
</dbReference>
<reference evidence="8" key="2">
    <citation type="submission" date="2025-09" db="UniProtKB">
        <authorList>
            <consortium name="Ensembl"/>
        </authorList>
    </citation>
    <scope>IDENTIFICATION</scope>
</reference>
<name>A0A8C7MTE9_ONCKI</name>
<dbReference type="GO" id="GO:0034498">
    <property type="term" value="P:early endosome to Golgi transport"/>
    <property type="evidence" value="ECO:0007669"/>
    <property type="project" value="TreeGrafter"/>
</dbReference>
<dbReference type="InterPro" id="IPR056913">
    <property type="entry name" value="TRAPPC10/Trs130_N"/>
</dbReference>
<protein>
    <submittedName>
        <fullName evidence="8">Trafficking protein particle complex subunit 10</fullName>
    </submittedName>
</protein>
<dbReference type="GO" id="GO:0005829">
    <property type="term" value="C:cytosol"/>
    <property type="evidence" value="ECO:0007669"/>
    <property type="project" value="GOC"/>
</dbReference>
<evidence type="ECO:0000313" key="9">
    <source>
        <dbReference type="Proteomes" id="UP000694557"/>
    </source>
</evidence>
<keyword evidence="2" id="KW-0813">Transport</keyword>
<dbReference type="Pfam" id="PF23036">
    <property type="entry name" value="TRAPPC10_1st"/>
    <property type="match status" value="1"/>
</dbReference>
<evidence type="ECO:0000256" key="2">
    <source>
        <dbReference type="ARBA" id="ARBA00022448"/>
    </source>
</evidence>
<feature type="region of interest" description="Disordered" evidence="4">
    <location>
        <begin position="617"/>
        <end position="642"/>
    </location>
</feature>
<keyword evidence="9" id="KW-1185">Reference proteome</keyword>